<feature type="region of interest" description="Disordered" evidence="1">
    <location>
        <begin position="270"/>
        <end position="341"/>
    </location>
</feature>
<gene>
    <name evidence="2" type="ORF">SDC9_80632</name>
</gene>
<dbReference type="AlphaFoldDB" id="A0A644Z200"/>
<feature type="region of interest" description="Disordered" evidence="1">
    <location>
        <begin position="25"/>
        <end position="47"/>
    </location>
</feature>
<feature type="region of interest" description="Disordered" evidence="1">
    <location>
        <begin position="150"/>
        <end position="200"/>
    </location>
</feature>
<feature type="compositionally biased region" description="Basic residues" evidence="1">
    <location>
        <begin position="182"/>
        <end position="198"/>
    </location>
</feature>
<reference evidence="2" key="1">
    <citation type="submission" date="2019-08" db="EMBL/GenBank/DDBJ databases">
        <authorList>
            <person name="Kucharzyk K."/>
            <person name="Murdoch R.W."/>
            <person name="Higgins S."/>
            <person name="Loffler F."/>
        </authorList>
    </citation>
    <scope>NUCLEOTIDE SEQUENCE</scope>
</reference>
<name>A0A644Z200_9ZZZZ</name>
<comment type="caution">
    <text evidence="2">The sequence shown here is derived from an EMBL/GenBank/DDBJ whole genome shotgun (WGS) entry which is preliminary data.</text>
</comment>
<evidence type="ECO:0000256" key="1">
    <source>
        <dbReference type="SAM" id="MobiDB-lite"/>
    </source>
</evidence>
<organism evidence="2">
    <name type="scientific">bioreactor metagenome</name>
    <dbReference type="NCBI Taxonomy" id="1076179"/>
    <lineage>
        <taxon>unclassified sequences</taxon>
        <taxon>metagenomes</taxon>
        <taxon>ecological metagenomes</taxon>
    </lineage>
</organism>
<feature type="compositionally biased region" description="Basic and acidic residues" evidence="1">
    <location>
        <begin position="102"/>
        <end position="115"/>
    </location>
</feature>
<accession>A0A644Z200</accession>
<feature type="compositionally biased region" description="Basic and acidic residues" evidence="1">
    <location>
        <begin position="150"/>
        <end position="162"/>
    </location>
</feature>
<sequence>MTTGGRRRGSPPAPSVVLWSALLRRSPAPPPNRCRPSCSGHRPAGLPASVRLRVGGASAGSDDAPAAVTHQHGAGDVGGIVAQQEGDGGRELVGGRRRGHHRAEQRSDHLGEAGRVHPGPDVGGDTAGRDAVAADPLACVEERGGLRQTDDRVLRGGVRDAGGRASDAGLRGDVDDGTRPAGQHHRDRGATHPHHRGHVHVEDPLPGVVVDLGDGEEVVHDAGVVDQPPQFGAGLGDHPVDDRLVGDRSHDIAEPGAAELLGDVLEPLLGQVDPDDVRPLGDRPGGGGPPDAGSGTGHDDGPTGEAIGDDGGHDNLPCECEHAARQPHGRYVVPPAATRLR</sequence>
<evidence type="ECO:0000313" key="2">
    <source>
        <dbReference type="EMBL" id="MPM34051.1"/>
    </source>
</evidence>
<dbReference type="EMBL" id="VSSQ01006854">
    <property type="protein sequence ID" value="MPM34051.1"/>
    <property type="molecule type" value="Genomic_DNA"/>
</dbReference>
<proteinExistence type="predicted"/>
<protein>
    <submittedName>
        <fullName evidence="2">Uncharacterized protein</fullName>
    </submittedName>
</protein>
<feature type="region of interest" description="Disordered" evidence="1">
    <location>
        <begin position="78"/>
        <end position="129"/>
    </location>
</feature>
<feature type="compositionally biased region" description="Gly residues" evidence="1">
    <location>
        <begin position="283"/>
        <end position="296"/>
    </location>
</feature>